<proteinExistence type="predicted"/>
<keyword evidence="2" id="KW-1185">Reference proteome</keyword>
<organism evidence="1 2">
    <name type="scientific">Lasiosphaeria ovina</name>
    <dbReference type="NCBI Taxonomy" id="92902"/>
    <lineage>
        <taxon>Eukaryota</taxon>
        <taxon>Fungi</taxon>
        <taxon>Dikarya</taxon>
        <taxon>Ascomycota</taxon>
        <taxon>Pezizomycotina</taxon>
        <taxon>Sordariomycetes</taxon>
        <taxon>Sordariomycetidae</taxon>
        <taxon>Sordariales</taxon>
        <taxon>Lasiosphaeriaceae</taxon>
        <taxon>Lasiosphaeria</taxon>
    </lineage>
</organism>
<evidence type="ECO:0000313" key="1">
    <source>
        <dbReference type="EMBL" id="KAK3384578.1"/>
    </source>
</evidence>
<protein>
    <submittedName>
        <fullName evidence="1">Uncharacterized protein</fullName>
    </submittedName>
</protein>
<dbReference type="AlphaFoldDB" id="A0AAE0TYS0"/>
<reference evidence="1" key="2">
    <citation type="submission" date="2023-06" db="EMBL/GenBank/DDBJ databases">
        <authorList>
            <consortium name="Lawrence Berkeley National Laboratory"/>
            <person name="Haridas S."/>
            <person name="Hensen N."/>
            <person name="Bonometti L."/>
            <person name="Westerberg I."/>
            <person name="Brannstrom I.O."/>
            <person name="Guillou S."/>
            <person name="Cros-Aarteil S."/>
            <person name="Calhoun S."/>
            <person name="Kuo A."/>
            <person name="Mondo S."/>
            <person name="Pangilinan J."/>
            <person name="Riley R."/>
            <person name="Labutti K."/>
            <person name="Andreopoulos B."/>
            <person name="Lipzen A."/>
            <person name="Chen C."/>
            <person name="Yanf M."/>
            <person name="Daum C."/>
            <person name="Ng V."/>
            <person name="Clum A."/>
            <person name="Steindorff A."/>
            <person name="Ohm R."/>
            <person name="Martin F."/>
            <person name="Silar P."/>
            <person name="Natvig D."/>
            <person name="Lalanne C."/>
            <person name="Gautier V."/>
            <person name="Ament-Velasquez S.L."/>
            <person name="Kruys A."/>
            <person name="Hutchinson M.I."/>
            <person name="Powell A.J."/>
            <person name="Barry K."/>
            <person name="Miller A.N."/>
            <person name="Grigoriev I.V."/>
            <person name="Debuchy R."/>
            <person name="Gladieux P."/>
            <person name="Thoren M.H."/>
            <person name="Johannesson H."/>
        </authorList>
    </citation>
    <scope>NUCLEOTIDE SEQUENCE</scope>
    <source>
        <strain evidence="1">CBS 958.72</strain>
    </source>
</reference>
<dbReference type="Proteomes" id="UP001287356">
    <property type="component" value="Unassembled WGS sequence"/>
</dbReference>
<evidence type="ECO:0000313" key="2">
    <source>
        <dbReference type="Proteomes" id="UP001287356"/>
    </source>
</evidence>
<comment type="caution">
    <text evidence="1">The sequence shown here is derived from an EMBL/GenBank/DDBJ whole genome shotgun (WGS) entry which is preliminary data.</text>
</comment>
<accession>A0AAE0TYS0</accession>
<dbReference type="EMBL" id="JAULSN010000001">
    <property type="protein sequence ID" value="KAK3384578.1"/>
    <property type="molecule type" value="Genomic_DNA"/>
</dbReference>
<name>A0AAE0TYS0_9PEZI</name>
<reference evidence="1" key="1">
    <citation type="journal article" date="2023" name="Mol. Phylogenet. Evol.">
        <title>Genome-scale phylogeny and comparative genomics of the fungal order Sordariales.</title>
        <authorList>
            <person name="Hensen N."/>
            <person name="Bonometti L."/>
            <person name="Westerberg I."/>
            <person name="Brannstrom I.O."/>
            <person name="Guillou S."/>
            <person name="Cros-Aarteil S."/>
            <person name="Calhoun S."/>
            <person name="Haridas S."/>
            <person name="Kuo A."/>
            <person name="Mondo S."/>
            <person name="Pangilinan J."/>
            <person name="Riley R."/>
            <person name="LaButti K."/>
            <person name="Andreopoulos B."/>
            <person name="Lipzen A."/>
            <person name="Chen C."/>
            <person name="Yan M."/>
            <person name="Daum C."/>
            <person name="Ng V."/>
            <person name="Clum A."/>
            <person name="Steindorff A."/>
            <person name="Ohm R.A."/>
            <person name="Martin F."/>
            <person name="Silar P."/>
            <person name="Natvig D.O."/>
            <person name="Lalanne C."/>
            <person name="Gautier V."/>
            <person name="Ament-Velasquez S.L."/>
            <person name="Kruys A."/>
            <person name="Hutchinson M.I."/>
            <person name="Powell A.J."/>
            <person name="Barry K."/>
            <person name="Miller A.N."/>
            <person name="Grigoriev I.V."/>
            <person name="Debuchy R."/>
            <person name="Gladieux P."/>
            <person name="Hiltunen Thoren M."/>
            <person name="Johannesson H."/>
        </authorList>
    </citation>
    <scope>NUCLEOTIDE SEQUENCE</scope>
    <source>
        <strain evidence="1">CBS 958.72</strain>
    </source>
</reference>
<feature type="non-terminal residue" evidence="1">
    <location>
        <position position="333"/>
    </location>
</feature>
<sequence length="333" mass="38225">MSTTLRWVHPNITLVAAGEQLDAGFHSPLPPRDGSVQAPPIQAANMHAAFPFERLPWKVQASIFCMWLFKDGQLVHAFSRLDPYEQPAAFPDDEELGRQTGFKHVFYWGSSRCNITHGCFDPNDVLGVLLVSKRFLFIGAHCFYGLNTFAFSSLGEFGRFSRGIGYARLDRLQHVEITLVGNQYLTEPADPKSRIPFSRRTHALTWLLDCHRLRTLVFHINESGKNYVRRRYEPDALKEFMTEKTNGQPNMRMLRSLRCLQGIDYVYQLRGMSFIRFYDLVKAVQQQPDGSNSGERTPVHDWSFIEDINNTGTMAKVASRREHSRLENLQPLL</sequence>
<gene>
    <name evidence="1" type="ORF">B0T24DRAFT_516046</name>
</gene>